<evidence type="ECO:0000259" key="1">
    <source>
        <dbReference type="Pfam" id="PF00534"/>
    </source>
</evidence>
<sequence length="385" mass="42933">MNTLNHSLSILHIIVRTGATCGQYNELCLPMSNTHEINICTYFAPEEQNNPAITWYTGNDSLWGFLQAFKAAIHAKPYDIIQAHAPITAFLSIIATFLLGVTQKVRPHFVYVIQNSYHNYKFRNKLLMIPIFAFARELVFCSNACFDSYPAYLKWLSRDKKHVVQNCVDTDRVNYSIASLAPLENTHDFTVVSVGRLIKIKNIFTLLNAFQQGALESAKLVFVGEGNLRSKLTEAIETLDLQERVKMTGLVGRDDVFRHCAQADVFVSTSRGEGLPVAVIEGMASGCPVILSDIPPHREVAAGVDFVPLIDPDDLAGFSQEIKRFCTMSASERRTIGEKCRALVTDKLSLPAMLQGYETVYAEVIGSLPCRSPAPRTQQMYETDV</sequence>
<evidence type="ECO:0000313" key="4">
    <source>
        <dbReference type="Proteomes" id="UP000615026"/>
    </source>
</evidence>
<feature type="domain" description="Glycosyl transferase family 1" evidence="1">
    <location>
        <begin position="184"/>
        <end position="336"/>
    </location>
</feature>
<feature type="domain" description="Glycosyltransferase subfamily 4-like N-terminal" evidence="2">
    <location>
        <begin position="52"/>
        <end position="172"/>
    </location>
</feature>
<dbReference type="GO" id="GO:0016757">
    <property type="term" value="F:glycosyltransferase activity"/>
    <property type="evidence" value="ECO:0007669"/>
    <property type="project" value="TreeGrafter"/>
</dbReference>
<dbReference type="SUPFAM" id="SSF53756">
    <property type="entry name" value="UDP-Glycosyltransferase/glycogen phosphorylase"/>
    <property type="match status" value="1"/>
</dbReference>
<keyword evidence="4" id="KW-1185">Reference proteome</keyword>
<dbReference type="InterPro" id="IPR001296">
    <property type="entry name" value="Glyco_trans_1"/>
</dbReference>
<gene>
    <name evidence="3" type="ORF">IQ260_10695</name>
</gene>
<dbReference type="Gene3D" id="3.40.50.2000">
    <property type="entry name" value="Glycogen Phosphorylase B"/>
    <property type="match status" value="2"/>
</dbReference>
<comment type="caution">
    <text evidence="3">The sequence shown here is derived from an EMBL/GenBank/DDBJ whole genome shotgun (WGS) entry which is preliminary data.</text>
</comment>
<dbReference type="InterPro" id="IPR050194">
    <property type="entry name" value="Glycosyltransferase_grp1"/>
</dbReference>
<dbReference type="PANTHER" id="PTHR45947:SF3">
    <property type="entry name" value="SULFOQUINOVOSYL TRANSFERASE SQD2"/>
    <property type="match status" value="1"/>
</dbReference>
<name>A0A928ZRV8_LEPEC</name>
<evidence type="ECO:0000259" key="2">
    <source>
        <dbReference type="Pfam" id="PF13439"/>
    </source>
</evidence>
<reference evidence="3" key="1">
    <citation type="submission" date="2020-10" db="EMBL/GenBank/DDBJ databases">
        <authorList>
            <person name="Castelo-Branco R."/>
            <person name="Eusebio N."/>
            <person name="Adriana R."/>
            <person name="Vieira A."/>
            <person name="Brugerolle De Fraissinette N."/>
            <person name="Rezende De Castro R."/>
            <person name="Schneider M.P."/>
            <person name="Vasconcelos V."/>
            <person name="Leao P.N."/>
        </authorList>
    </citation>
    <scope>NUCLEOTIDE SEQUENCE</scope>
    <source>
        <strain evidence="3">LEGE 11479</strain>
    </source>
</reference>
<dbReference type="Pfam" id="PF00534">
    <property type="entry name" value="Glycos_transf_1"/>
    <property type="match status" value="1"/>
</dbReference>
<protein>
    <submittedName>
        <fullName evidence="3">Glycosyltransferase family 4 protein</fullName>
    </submittedName>
</protein>
<dbReference type="InterPro" id="IPR028098">
    <property type="entry name" value="Glyco_trans_4-like_N"/>
</dbReference>
<dbReference type="EMBL" id="JADEXP010000077">
    <property type="protein sequence ID" value="MBE9067123.1"/>
    <property type="molecule type" value="Genomic_DNA"/>
</dbReference>
<dbReference type="PANTHER" id="PTHR45947">
    <property type="entry name" value="SULFOQUINOVOSYL TRANSFERASE SQD2"/>
    <property type="match status" value="1"/>
</dbReference>
<dbReference type="Pfam" id="PF13439">
    <property type="entry name" value="Glyco_transf_4"/>
    <property type="match status" value="1"/>
</dbReference>
<dbReference type="RefSeq" id="WP_193993093.1">
    <property type="nucleotide sequence ID" value="NZ_JADEXP010000077.1"/>
</dbReference>
<dbReference type="CDD" id="cd03801">
    <property type="entry name" value="GT4_PimA-like"/>
    <property type="match status" value="1"/>
</dbReference>
<dbReference type="AlphaFoldDB" id="A0A928ZRV8"/>
<dbReference type="Proteomes" id="UP000615026">
    <property type="component" value="Unassembled WGS sequence"/>
</dbReference>
<accession>A0A928ZRV8</accession>
<evidence type="ECO:0000313" key="3">
    <source>
        <dbReference type="EMBL" id="MBE9067123.1"/>
    </source>
</evidence>
<organism evidence="3 4">
    <name type="scientific">Leptolyngbya cf. ectocarpi LEGE 11479</name>
    <dbReference type="NCBI Taxonomy" id="1828722"/>
    <lineage>
        <taxon>Bacteria</taxon>
        <taxon>Bacillati</taxon>
        <taxon>Cyanobacteriota</taxon>
        <taxon>Cyanophyceae</taxon>
        <taxon>Leptolyngbyales</taxon>
        <taxon>Leptolyngbyaceae</taxon>
        <taxon>Leptolyngbya group</taxon>
        <taxon>Leptolyngbya</taxon>
    </lineage>
</organism>
<proteinExistence type="predicted"/>